<accession>A0ABL6UE88</accession>
<feature type="chain" id="PRO_5045078048" evidence="1">
    <location>
        <begin position="18"/>
        <end position="129"/>
    </location>
</feature>
<dbReference type="Gramene" id="evm.model.01.1691.2.5bd9b135.1.5bdae6e2">
    <property type="protein sequence ID" value="cds.evm.model.01.1691.2.5bd9b135.1.5bdae6e2"/>
    <property type="gene ID" value="evm.TU.01.1691"/>
</dbReference>
<dbReference type="EMBL" id="UZAU01000042">
    <property type="status" value="NOT_ANNOTATED_CDS"/>
    <property type="molecule type" value="Genomic_DNA"/>
</dbReference>
<reference evidence="2" key="2">
    <citation type="submission" date="2025-05" db="UniProtKB">
        <authorList>
            <consortium name="EnsemblPlants"/>
        </authorList>
    </citation>
    <scope>IDENTIFICATION</scope>
</reference>
<dbReference type="Proteomes" id="UP000596661">
    <property type="component" value="Chromosome 1"/>
</dbReference>
<gene>
    <name evidence="2" type="primary">LOC115711158</name>
</gene>
<sequence length="129" mass="14141">MLRLVISCIFFFSPINCIDLHQHIYKYNTIIQIRNEPCVFWLLQGKEELTEGTRVEKVETFDYQTPPGEEGKEPTKKGVQVIHLTRKEPNAASCGGGDGILAGAAAAVSKTLESAKGMISGTGQDKTTK</sequence>
<name>A0ABL6UE88_CANSA</name>
<organism evidence="2 3">
    <name type="scientific">Cannabis sativa</name>
    <name type="common">Hemp</name>
    <name type="synonym">Marijuana</name>
    <dbReference type="NCBI Taxonomy" id="3483"/>
    <lineage>
        <taxon>Eukaryota</taxon>
        <taxon>Viridiplantae</taxon>
        <taxon>Streptophyta</taxon>
        <taxon>Embryophyta</taxon>
        <taxon>Tracheophyta</taxon>
        <taxon>Spermatophyta</taxon>
        <taxon>Magnoliopsida</taxon>
        <taxon>eudicotyledons</taxon>
        <taxon>Gunneridae</taxon>
        <taxon>Pentapetalae</taxon>
        <taxon>rosids</taxon>
        <taxon>fabids</taxon>
        <taxon>Rosales</taxon>
        <taxon>Cannabaceae</taxon>
        <taxon>Cannabis</taxon>
    </lineage>
</organism>
<reference evidence="2" key="1">
    <citation type="submission" date="2018-11" db="EMBL/GenBank/DDBJ databases">
        <authorList>
            <person name="Grassa J C."/>
        </authorList>
    </citation>
    <scope>NUCLEOTIDE SEQUENCE [LARGE SCALE GENOMIC DNA]</scope>
</reference>
<evidence type="ECO:0000256" key="1">
    <source>
        <dbReference type="SAM" id="SignalP"/>
    </source>
</evidence>
<evidence type="ECO:0000313" key="2">
    <source>
        <dbReference type="EnsemblPlants" id="cds.evm.model.01.1691.2.5bd9b135.1.5bdae6e2"/>
    </source>
</evidence>
<evidence type="ECO:0000313" key="3">
    <source>
        <dbReference type="Proteomes" id="UP000596661"/>
    </source>
</evidence>
<keyword evidence="1" id="KW-0732">Signal</keyword>
<protein>
    <submittedName>
        <fullName evidence="2">Uncharacterized protein</fullName>
    </submittedName>
</protein>
<keyword evidence="3" id="KW-1185">Reference proteome</keyword>
<dbReference type="EnsemblPlants" id="evm.model.01.1691.2.5bd9b135.1.5bdae6e2">
    <property type="protein sequence ID" value="cds.evm.model.01.1691.2.5bd9b135.1.5bdae6e2"/>
    <property type="gene ID" value="evm.TU.01.1691"/>
</dbReference>
<proteinExistence type="predicted"/>
<feature type="signal peptide" evidence="1">
    <location>
        <begin position="1"/>
        <end position="17"/>
    </location>
</feature>